<sequence length="148" mass="15988">MRIALDTNVLAYAEGVNGVSRQAEALNLLERLPPHDLVLPVQVVGELMTVLVRKAGRTRPAARSAILSWQELCHLVPTSVQVIRRATDLVADHGFSTWDAVILAAAGEGGCRILLSEDMQDGFTAGGTTIVNPFAKQPHQLLTTLLRD</sequence>
<name>A0A212RY41_9PROT</name>
<dbReference type="RefSeq" id="WP_088562771.1">
    <property type="nucleotide sequence ID" value="NZ_FYEH01000017.1"/>
</dbReference>
<dbReference type="OrthoDB" id="163436at2"/>
<feature type="domain" description="PIN" evidence="1">
    <location>
        <begin position="3"/>
        <end position="118"/>
    </location>
</feature>
<dbReference type="EMBL" id="FYEH01000017">
    <property type="protein sequence ID" value="SNB77709.1"/>
    <property type="molecule type" value="Genomic_DNA"/>
</dbReference>
<dbReference type="Gene3D" id="3.40.50.1010">
    <property type="entry name" value="5'-nuclease"/>
    <property type="match status" value="1"/>
</dbReference>
<reference evidence="2 3" key="1">
    <citation type="submission" date="2017-06" db="EMBL/GenBank/DDBJ databases">
        <authorList>
            <person name="Kim H.J."/>
            <person name="Triplett B.A."/>
        </authorList>
    </citation>
    <scope>NUCLEOTIDE SEQUENCE [LARGE SCALE GENOMIC DNA]</scope>
    <source>
        <strain evidence="2 3">B29T1</strain>
    </source>
</reference>
<organism evidence="2 3">
    <name type="scientific">Arboricoccus pini</name>
    <dbReference type="NCBI Taxonomy" id="1963835"/>
    <lineage>
        <taxon>Bacteria</taxon>
        <taxon>Pseudomonadati</taxon>
        <taxon>Pseudomonadota</taxon>
        <taxon>Alphaproteobacteria</taxon>
        <taxon>Geminicoccales</taxon>
        <taxon>Geminicoccaceae</taxon>
        <taxon>Arboricoccus</taxon>
    </lineage>
</organism>
<dbReference type="InterPro" id="IPR029060">
    <property type="entry name" value="PIN-like_dom_sf"/>
</dbReference>
<protein>
    <submittedName>
        <fullName evidence="2">Predicted nucleic acid-binding protein, contains PIN domain</fullName>
    </submittedName>
</protein>
<accession>A0A212RY41</accession>
<dbReference type="CDD" id="cd18692">
    <property type="entry name" value="PIN_VapC-like"/>
    <property type="match status" value="1"/>
</dbReference>
<evidence type="ECO:0000313" key="2">
    <source>
        <dbReference type="EMBL" id="SNB77709.1"/>
    </source>
</evidence>
<proteinExistence type="predicted"/>
<gene>
    <name evidence="2" type="ORF">SAMN07250955_11722</name>
</gene>
<evidence type="ECO:0000313" key="3">
    <source>
        <dbReference type="Proteomes" id="UP000197065"/>
    </source>
</evidence>
<dbReference type="Pfam" id="PF01850">
    <property type="entry name" value="PIN"/>
    <property type="match status" value="1"/>
</dbReference>
<dbReference type="Proteomes" id="UP000197065">
    <property type="component" value="Unassembled WGS sequence"/>
</dbReference>
<evidence type="ECO:0000259" key="1">
    <source>
        <dbReference type="Pfam" id="PF01850"/>
    </source>
</evidence>
<dbReference type="AlphaFoldDB" id="A0A212RY41"/>
<dbReference type="SUPFAM" id="SSF88723">
    <property type="entry name" value="PIN domain-like"/>
    <property type="match status" value="1"/>
</dbReference>
<keyword evidence="3" id="KW-1185">Reference proteome</keyword>
<dbReference type="InterPro" id="IPR002716">
    <property type="entry name" value="PIN_dom"/>
</dbReference>